<reference evidence="4" key="2">
    <citation type="submission" date="2025-09" db="UniProtKB">
        <authorList>
            <consortium name="Ensembl"/>
        </authorList>
    </citation>
    <scope>IDENTIFICATION</scope>
</reference>
<accession>A0A8C3WV81</accession>
<dbReference type="AlphaFoldDB" id="A0A8C3WV81"/>
<evidence type="ECO:0000259" key="2">
    <source>
        <dbReference type="Pfam" id="PF04775"/>
    </source>
</evidence>
<dbReference type="GO" id="GO:0006631">
    <property type="term" value="P:fatty acid metabolic process"/>
    <property type="evidence" value="ECO:0007669"/>
    <property type="project" value="TreeGrafter"/>
</dbReference>
<reference evidence="4" key="1">
    <citation type="submission" date="2025-08" db="UniProtKB">
        <authorList>
            <consortium name="Ensembl"/>
        </authorList>
    </citation>
    <scope>IDENTIFICATION</scope>
</reference>
<feature type="domain" description="BAAT/Acyl-CoA thioester hydrolase C-terminal" evidence="3">
    <location>
        <begin position="208"/>
        <end position="226"/>
    </location>
</feature>
<evidence type="ECO:0000256" key="1">
    <source>
        <dbReference type="ARBA" id="ARBA00006538"/>
    </source>
</evidence>
<dbReference type="InterPro" id="IPR006862">
    <property type="entry name" value="Thio_Ohase/aa_AcTrfase"/>
</dbReference>
<organism evidence="4 5">
    <name type="scientific">Catagonus wagneri</name>
    <name type="common">Chacoan peccary</name>
    <dbReference type="NCBI Taxonomy" id="51154"/>
    <lineage>
        <taxon>Eukaryota</taxon>
        <taxon>Metazoa</taxon>
        <taxon>Chordata</taxon>
        <taxon>Craniata</taxon>
        <taxon>Vertebrata</taxon>
        <taxon>Euteleostomi</taxon>
        <taxon>Mammalia</taxon>
        <taxon>Eutheria</taxon>
        <taxon>Laurasiatheria</taxon>
        <taxon>Artiodactyla</taxon>
        <taxon>Suina</taxon>
        <taxon>Tayassuidae</taxon>
        <taxon>Catagonus</taxon>
    </lineage>
</organism>
<comment type="similarity">
    <text evidence="1">Belongs to the C/M/P thioester hydrolase family.</text>
</comment>
<evidence type="ECO:0000259" key="3">
    <source>
        <dbReference type="Pfam" id="PF08840"/>
    </source>
</evidence>
<name>A0A8C3WV81_9CETA</name>
<dbReference type="PANTHER" id="PTHR10824">
    <property type="entry name" value="ACYL-COENZYME A THIOESTERASE-RELATED"/>
    <property type="match status" value="1"/>
</dbReference>
<dbReference type="InterPro" id="IPR014940">
    <property type="entry name" value="BAAT_C"/>
</dbReference>
<protein>
    <submittedName>
        <fullName evidence="4">Bile acid-CoA:amino acid N-acyltransferase</fullName>
    </submittedName>
</protein>
<dbReference type="Pfam" id="PF08840">
    <property type="entry name" value="BAAT_C"/>
    <property type="match status" value="1"/>
</dbReference>
<dbReference type="GeneTree" id="ENSGT01010000222336"/>
<dbReference type="GO" id="GO:0006637">
    <property type="term" value="P:acyl-CoA metabolic process"/>
    <property type="evidence" value="ECO:0007669"/>
    <property type="project" value="TreeGrafter"/>
</dbReference>
<dbReference type="InterPro" id="IPR042490">
    <property type="entry name" value="Thio_Ohase/BAAT_N"/>
</dbReference>
<dbReference type="Gene3D" id="2.60.40.2240">
    <property type="entry name" value="Acyl-CoA thioester hydrolase/BAAT N-terminal domain"/>
    <property type="match status" value="1"/>
</dbReference>
<sequence length="274" mass="31027">MNNQRCHTVTMIQLTTTPLTALVDEPVHIRVTGLTPFQIVLLQASLEDERRNIFHSHAYYKANKLGEVDLKHAASLGGDYIGVYPMGLLWSLKSEKIGIKLLKGDVMNSPFQVQLKVYDRFNYPDDPHCLYFSNAPGVTRIQIKEARFRGACFIPPGLFPGLIPRGICLEFFGGLIETRASLLASHGFAAFALAYCNYEDLPPQLEKVDLEYFEEAVNFLLRHPKVIFAFSLLIIYRCTKFLTALFDAYNSIVLELSKRHCYQCTSPLLGLDEK</sequence>
<dbReference type="GO" id="GO:0005777">
    <property type="term" value="C:peroxisome"/>
    <property type="evidence" value="ECO:0007669"/>
    <property type="project" value="TreeGrafter"/>
</dbReference>
<evidence type="ECO:0000313" key="4">
    <source>
        <dbReference type="Ensembl" id="ENSCWAP00000018251.1"/>
    </source>
</evidence>
<dbReference type="Proteomes" id="UP000694540">
    <property type="component" value="Unplaced"/>
</dbReference>
<proteinExistence type="inferred from homology"/>
<gene>
    <name evidence="4" type="primary">BAAT</name>
</gene>
<dbReference type="PANTHER" id="PTHR10824:SF18">
    <property type="entry name" value="BILE ACID-COA:AMINO ACID N-ACYLTRANSFERASE"/>
    <property type="match status" value="1"/>
</dbReference>
<keyword evidence="5" id="KW-1185">Reference proteome</keyword>
<dbReference type="GO" id="GO:0047617">
    <property type="term" value="F:fatty acyl-CoA hydrolase activity"/>
    <property type="evidence" value="ECO:0007669"/>
    <property type="project" value="TreeGrafter"/>
</dbReference>
<dbReference type="FunFam" id="2.60.40.2240:FF:000001">
    <property type="entry name" value="acyl-coenzyme A thioesterase 4"/>
    <property type="match status" value="1"/>
</dbReference>
<evidence type="ECO:0000313" key="5">
    <source>
        <dbReference type="Proteomes" id="UP000694540"/>
    </source>
</evidence>
<dbReference type="Pfam" id="PF04775">
    <property type="entry name" value="Bile_Hydr_Trans"/>
    <property type="match status" value="1"/>
</dbReference>
<dbReference type="Gene3D" id="3.40.50.1820">
    <property type="entry name" value="alpha/beta hydrolase"/>
    <property type="match status" value="1"/>
</dbReference>
<feature type="domain" description="Acyl-CoA thioester hydrolase/bile acid-CoA amino acid N-acetyltransferase" evidence="2">
    <location>
        <begin position="24"/>
        <end position="144"/>
    </location>
</feature>
<dbReference type="Ensembl" id="ENSCWAT00000019806.1">
    <property type="protein sequence ID" value="ENSCWAP00000018251.1"/>
    <property type="gene ID" value="ENSCWAG00000014016.1"/>
</dbReference>
<dbReference type="InterPro" id="IPR029058">
    <property type="entry name" value="AB_hydrolase_fold"/>
</dbReference>